<evidence type="ECO:0000313" key="9">
    <source>
        <dbReference type="EMBL" id="ADP75141.1"/>
    </source>
</evidence>
<dbReference type="Gene3D" id="4.10.320.10">
    <property type="entry name" value="E3-binding domain"/>
    <property type="match status" value="1"/>
</dbReference>
<dbReference type="Pfam" id="PF00364">
    <property type="entry name" value="Biotin_lipoyl"/>
    <property type="match status" value="1"/>
</dbReference>
<sequence length="421" mass="46039">MAVEIFMPKLGMSMKEGTIVEWLKKKGDKVKKGESLVVISSDKIETDIEAPQDGVLLEILVEQDETAEVGKVIGYIGQEGEKLNIQSNETPQETAKQAMQEVAASVGTIEPNITSRHMLRVSPAARKLAREAGIDVSNIKGTGPKGRITRADVEKAIQQKQASLQPVREKQTVAETNQITSAETNQITTEQQGVTVKPITGMRKVIATRMFASLQQTAQLTIHMKADVTELFELQGKLREELQDEPDVKLTITDFIARATVLALSTHKQMNSLYQNGHIHTYDSVHLGIAVALANGLAVPVIPYAEKLSLKEISKKIKELSARAREGKLSSEEMKGSTFTITSLGAYGVEFFTPVLNPPEVGILGVGTAADTPVFIGDNIQKRKILPLSLTFDHQVIDGAPASQFLTAIKNYLEKPYKMLL</sequence>
<accession>A0A7U3YG42</accession>
<dbReference type="SUPFAM" id="SSF51230">
    <property type="entry name" value="Single hybrid motif"/>
    <property type="match status" value="1"/>
</dbReference>
<name>A0A7U3YG42_GEOS0</name>
<dbReference type="InterPro" id="IPR036625">
    <property type="entry name" value="E3-bd_dom_sf"/>
</dbReference>
<proteinExistence type="inferred from homology"/>
<evidence type="ECO:0000256" key="3">
    <source>
        <dbReference type="ARBA" id="ARBA00022679"/>
    </source>
</evidence>
<protein>
    <recommendedName>
        <fullName evidence="6">Dihydrolipoamide acetyltransferase component of pyruvate dehydrogenase complex</fullName>
        <ecNumber evidence="6">2.3.1.-</ecNumber>
    </recommendedName>
</protein>
<dbReference type="EMBL" id="CP002293">
    <property type="protein sequence ID" value="ADP75141.1"/>
    <property type="molecule type" value="Genomic_DNA"/>
</dbReference>
<keyword evidence="4 6" id="KW-0450">Lipoyl</keyword>
<dbReference type="PANTHER" id="PTHR43178">
    <property type="entry name" value="DIHYDROLIPOAMIDE ACETYLTRANSFERASE COMPONENT OF PYRUVATE DEHYDROGENASE COMPLEX"/>
    <property type="match status" value="1"/>
</dbReference>
<dbReference type="Pfam" id="PF00198">
    <property type="entry name" value="2-oxoacid_dh"/>
    <property type="match status" value="1"/>
</dbReference>
<dbReference type="CDD" id="cd06849">
    <property type="entry name" value="lipoyl_domain"/>
    <property type="match status" value="1"/>
</dbReference>
<dbReference type="PROSITE" id="PS51826">
    <property type="entry name" value="PSBD"/>
    <property type="match status" value="1"/>
</dbReference>
<dbReference type="EC" id="2.3.1.-" evidence="6"/>
<comment type="cofactor">
    <cofactor evidence="1 6">
        <name>(R)-lipoate</name>
        <dbReference type="ChEBI" id="CHEBI:83088"/>
    </cofactor>
</comment>
<reference evidence="9" key="1">
    <citation type="submission" date="2010-10" db="EMBL/GenBank/DDBJ databases">
        <title>Complete sequence of chromosome of Geobacillus sp. Y4.1MC1.</title>
        <authorList>
            <consortium name="US DOE Joint Genome Institute"/>
            <person name="Lucas S."/>
            <person name="Copeland A."/>
            <person name="Lapidus A."/>
            <person name="Cheng J.-F."/>
            <person name="Bruce D."/>
            <person name="Goodwin L."/>
            <person name="Pitluck S."/>
            <person name="Chertkov O."/>
            <person name="Zhang X."/>
            <person name="Detter J.C."/>
            <person name="Han C."/>
            <person name="Tapia R."/>
            <person name="Land M."/>
            <person name="Hauser L."/>
            <person name="Jeffries C."/>
            <person name="Kyrpides N."/>
            <person name="Ivanova N."/>
            <person name="Ovchinnikova G."/>
            <person name="Brumm P."/>
            <person name="Mead D."/>
            <person name="Woyke T."/>
        </authorList>
    </citation>
    <scope>NUCLEOTIDE SEQUENCE [LARGE SCALE GENOMIC DNA]</scope>
    <source>
        <strain evidence="9">Y4.1MC1</strain>
    </source>
</reference>
<dbReference type="InterPro" id="IPR011053">
    <property type="entry name" value="Single_hybrid_motif"/>
</dbReference>
<dbReference type="InterPro" id="IPR001078">
    <property type="entry name" value="2-oxoacid_DH_actylTfrase"/>
</dbReference>
<dbReference type="AlphaFoldDB" id="A0A7U3YG42"/>
<dbReference type="GO" id="GO:0031405">
    <property type="term" value="F:lipoic acid binding"/>
    <property type="evidence" value="ECO:0007669"/>
    <property type="project" value="TreeGrafter"/>
</dbReference>
<dbReference type="SUPFAM" id="SSF52777">
    <property type="entry name" value="CoA-dependent acyltransferases"/>
    <property type="match status" value="1"/>
</dbReference>
<keyword evidence="3 6" id="KW-0808">Transferase</keyword>
<feature type="domain" description="Peripheral subunit-binding (PSBD)" evidence="8">
    <location>
        <begin position="120"/>
        <end position="157"/>
    </location>
</feature>
<dbReference type="Gene3D" id="2.40.50.100">
    <property type="match status" value="1"/>
</dbReference>
<keyword evidence="5 6" id="KW-0012">Acyltransferase</keyword>
<evidence type="ECO:0000256" key="1">
    <source>
        <dbReference type="ARBA" id="ARBA00001938"/>
    </source>
</evidence>
<dbReference type="Pfam" id="PF02817">
    <property type="entry name" value="E3_binding"/>
    <property type="match status" value="1"/>
</dbReference>
<dbReference type="GO" id="GO:0005737">
    <property type="term" value="C:cytoplasm"/>
    <property type="evidence" value="ECO:0007669"/>
    <property type="project" value="TreeGrafter"/>
</dbReference>
<dbReference type="PANTHER" id="PTHR43178:SF5">
    <property type="entry name" value="LIPOAMIDE ACYLTRANSFERASE COMPONENT OF BRANCHED-CHAIN ALPHA-KETO ACID DEHYDROGENASE COMPLEX, MITOCHONDRIAL"/>
    <property type="match status" value="1"/>
</dbReference>
<dbReference type="InterPro" id="IPR050743">
    <property type="entry name" value="2-oxoacid_DH_E2_comp"/>
</dbReference>
<evidence type="ECO:0000259" key="7">
    <source>
        <dbReference type="PROSITE" id="PS50968"/>
    </source>
</evidence>
<feature type="domain" description="Lipoyl-binding" evidence="7">
    <location>
        <begin position="2"/>
        <end position="77"/>
    </location>
</feature>
<dbReference type="SUPFAM" id="SSF47005">
    <property type="entry name" value="Peripheral subunit-binding domain of 2-oxo acid dehydrogenase complex"/>
    <property type="match status" value="1"/>
</dbReference>
<dbReference type="InterPro" id="IPR000089">
    <property type="entry name" value="Biotin_lipoyl"/>
</dbReference>
<dbReference type="FunFam" id="3.30.559.10:FF:000040">
    <property type="entry name" value="Dihydrolipoamide acetyltransferase component of pyruvate dehydrogenase complex"/>
    <property type="match status" value="1"/>
</dbReference>
<dbReference type="InterPro" id="IPR004167">
    <property type="entry name" value="PSBD"/>
</dbReference>
<comment type="similarity">
    <text evidence="2 6">Belongs to the 2-oxoacid dehydrogenase family.</text>
</comment>
<dbReference type="InterPro" id="IPR023213">
    <property type="entry name" value="CAT-like_dom_sf"/>
</dbReference>
<gene>
    <name evidence="9" type="ORF">GY4MC1_2429</name>
</gene>
<evidence type="ECO:0000256" key="5">
    <source>
        <dbReference type="ARBA" id="ARBA00023315"/>
    </source>
</evidence>
<dbReference type="Gene3D" id="3.30.559.10">
    <property type="entry name" value="Chloramphenicol acetyltransferase-like domain"/>
    <property type="match status" value="1"/>
</dbReference>
<dbReference type="KEGG" id="gmc:GY4MC1_2429"/>
<evidence type="ECO:0000256" key="2">
    <source>
        <dbReference type="ARBA" id="ARBA00007317"/>
    </source>
</evidence>
<evidence type="ECO:0000256" key="4">
    <source>
        <dbReference type="ARBA" id="ARBA00022823"/>
    </source>
</evidence>
<dbReference type="PROSITE" id="PS50968">
    <property type="entry name" value="BIOTINYL_LIPOYL"/>
    <property type="match status" value="1"/>
</dbReference>
<dbReference type="GO" id="GO:0016407">
    <property type="term" value="F:acetyltransferase activity"/>
    <property type="evidence" value="ECO:0007669"/>
    <property type="project" value="TreeGrafter"/>
</dbReference>
<evidence type="ECO:0000259" key="8">
    <source>
        <dbReference type="PROSITE" id="PS51826"/>
    </source>
</evidence>
<evidence type="ECO:0000256" key="6">
    <source>
        <dbReference type="RuleBase" id="RU003423"/>
    </source>
</evidence>
<organism evidence="9">
    <name type="scientific">Geobacillus sp. (strain Y4.1MC1)</name>
    <dbReference type="NCBI Taxonomy" id="581103"/>
    <lineage>
        <taxon>Bacteria</taxon>
        <taxon>Bacillati</taxon>
        <taxon>Bacillota</taxon>
        <taxon>Bacilli</taxon>
        <taxon>Bacillales</taxon>
        <taxon>Anoxybacillaceae</taxon>
        <taxon>Geobacillus</taxon>
    </lineage>
</organism>